<dbReference type="OrthoDB" id="5189726at2"/>
<dbReference type="Proteomes" id="UP000277256">
    <property type="component" value="Unassembled WGS sequence"/>
</dbReference>
<keyword evidence="3" id="KW-1185">Reference proteome</keyword>
<name>A0A426V0K5_9ACTN</name>
<evidence type="ECO:0000313" key="2">
    <source>
        <dbReference type="EMBL" id="RRS00386.1"/>
    </source>
</evidence>
<keyword evidence="1" id="KW-0472">Membrane</keyword>
<feature type="transmembrane region" description="Helical" evidence="1">
    <location>
        <begin position="158"/>
        <end position="176"/>
    </location>
</feature>
<dbReference type="AlphaFoldDB" id="A0A426V0K5"/>
<dbReference type="RefSeq" id="WP_125247065.1">
    <property type="nucleotide sequence ID" value="NZ_RSEB01000002.1"/>
</dbReference>
<evidence type="ECO:0000256" key="1">
    <source>
        <dbReference type="SAM" id="Phobius"/>
    </source>
</evidence>
<proteinExistence type="predicted"/>
<reference evidence="2 3" key="1">
    <citation type="submission" date="2018-12" db="EMBL/GenBank/DDBJ databases">
        <title>Glycomyces sp. YIM 121974 draft genome.</title>
        <authorList>
            <person name="Li Q."/>
        </authorList>
    </citation>
    <scope>NUCLEOTIDE SEQUENCE [LARGE SCALE GENOMIC DNA]</scope>
    <source>
        <strain evidence="2 3">YIM 121974</strain>
    </source>
</reference>
<keyword evidence="1" id="KW-1133">Transmembrane helix</keyword>
<feature type="transmembrane region" description="Helical" evidence="1">
    <location>
        <begin position="20"/>
        <end position="41"/>
    </location>
</feature>
<comment type="caution">
    <text evidence="2">The sequence shown here is derived from an EMBL/GenBank/DDBJ whole genome shotgun (WGS) entry which is preliminary data.</text>
</comment>
<accession>A0A426V0K5</accession>
<sequence>MFRPLTGLPDPAPRRSRTAFLMTAAISAVSLVCAAAVWIAAAEARAGAAERLRERGDDFLELYLLHLDEIVRFRFTDSAVAYLAVAVLFAALAVAIRFGPQWSVAATGLLSAAGTAITAWFGVTKLADGLPLGDWAAYELTALLHEAAPAWYAPADHLPLIASAAGLPLIAVLLAAGHARARSAERDGADLKW</sequence>
<feature type="transmembrane region" description="Helical" evidence="1">
    <location>
        <begin position="79"/>
        <end position="98"/>
    </location>
</feature>
<organism evidence="2 3">
    <name type="scientific">Glycomyces terrestris</name>
    <dbReference type="NCBI Taxonomy" id="2493553"/>
    <lineage>
        <taxon>Bacteria</taxon>
        <taxon>Bacillati</taxon>
        <taxon>Actinomycetota</taxon>
        <taxon>Actinomycetes</taxon>
        <taxon>Glycomycetales</taxon>
        <taxon>Glycomycetaceae</taxon>
        <taxon>Glycomyces</taxon>
    </lineage>
</organism>
<protein>
    <submittedName>
        <fullName evidence="2">Uncharacterized protein</fullName>
    </submittedName>
</protein>
<gene>
    <name evidence="2" type="ORF">EIW28_07385</name>
</gene>
<dbReference type="EMBL" id="RSEB01000002">
    <property type="protein sequence ID" value="RRS00386.1"/>
    <property type="molecule type" value="Genomic_DNA"/>
</dbReference>
<evidence type="ECO:0000313" key="3">
    <source>
        <dbReference type="Proteomes" id="UP000277256"/>
    </source>
</evidence>
<keyword evidence="1" id="KW-0812">Transmembrane</keyword>
<feature type="transmembrane region" description="Helical" evidence="1">
    <location>
        <begin position="104"/>
        <end position="123"/>
    </location>
</feature>